<feature type="coiled-coil region" evidence="6">
    <location>
        <begin position="178"/>
        <end position="251"/>
    </location>
</feature>
<evidence type="ECO:0000256" key="1">
    <source>
        <dbReference type="ARBA" id="ARBA00022701"/>
    </source>
</evidence>
<dbReference type="PANTHER" id="PTHR47972:SF45">
    <property type="entry name" value="PROTEIN CLARET SEGREGATIONAL"/>
    <property type="match status" value="1"/>
</dbReference>
<evidence type="ECO:0000313" key="8">
    <source>
        <dbReference type="EMBL" id="KAK9792707.1"/>
    </source>
</evidence>
<dbReference type="PRINTS" id="PR00380">
    <property type="entry name" value="KINESINHEAVY"/>
</dbReference>
<dbReference type="InterPro" id="IPR001752">
    <property type="entry name" value="Kinesin_motor_dom"/>
</dbReference>
<dbReference type="Proteomes" id="UP001465755">
    <property type="component" value="Unassembled WGS sequence"/>
</dbReference>
<keyword evidence="3 5" id="KW-0067">ATP-binding</keyword>
<keyword evidence="2 5" id="KW-0547">Nucleotide-binding</keyword>
<dbReference type="EMBL" id="JALJOQ010000160">
    <property type="protein sequence ID" value="KAK9792707.1"/>
    <property type="molecule type" value="Genomic_DNA"/>
</dbReference>
<evidence type="ECO:0000256" key="5">
    <source>
        <dbReference type="PROSITE-ProRule" id="PRU00283"/>
    </source>
</evidence>
<feature type="domain" description="Kinesin motor" evidence="7">
    <location>
        <begin position="472"/>
        <end position="795"/>
    </location>
</feature>
<dbReference type="Gene3D" id="3.40.850.10">
    <property type="entry name" value="Kinesin motor domain"/>
    <property type="match status" value="1"/>
</dbReference>
<evidence type="ECO:0000256" key="2">
    <source>
        <dbReference type="ARBA" id="ARBA00022741"/>
    </source>
</evidence>
<sequence>MNAQLQRTKDGATEQSRIAELAGLVKVLRRCLKESDGRLKTFAANSVQHEKELERQAEGQRLTAESSRRQLEAQVAILKRDAAQAVAAQKAADASWQAQVDSHRAEASHSRQELQRFQAERDKARDEVRRAEAARNEVLGKEKGIRREAGQQLRELEVGRGEALRLLQEAQSTARQREQELLEGIRKAEATADAAQQAAVAANANATTVGQDLEEARADLRQTREDSARTCAQLTQALQDLSEARSEASDAGRRADGLASSLATVESRYKLLLASQGEAQGLAESFQAQLQEASAAAEQQSRQWEAALAQSQAREAALGQEKGQLKGALAGALEQQAGLEASLSAKQEECRRLQSQLQESQHHCQRLETDGQEAAERLHQAQQALQDVSGQLQQAVQARSELEIQSQDKAARLARMEGELGAIQDAIGTGSTDQAEMLGRLISRVAHLDASLAQSRAAQRAMHNQLVELRGNIRVFCRLKPSSTAAVAALADGVSVAAHTPEGKDATFTFDRIFAPDAQQSAVFAEAAELVQCALDGYQVCLFAYGQTGSGKTHTMQGTDHPDRQGIIPRAVAQILEQAELLEQQGWQYELHASYIEVYNETLRDLLAEGKGRDVGKITDQNAIRHDPHGGQTMVVGAVRAAVQTPKEAQVLMRRAGRARAVEATAMNAESSRSHSVFMLHITGRHAASDTCLQGALNLVDLAGSERLARSGVEGQRAKEACLINKSLSALADVFSALAAKSPHVPHRNSKLTHLLQPCLGGTGKTLMLVNINPEPASIQESLCTLRFAAKVNGCETGARGGAQRHVTSLSSGTATASRPAASVWCPTLRFLLLQA</sequence>
<comment type="similarity">
    <text evidence="5">Belongs to the TRAFAC class myosin-kinesin ATPase superfamily. Kinesin family.</text>
</comment>
<dbReference type="GO" id="GO:0007018">
    <property type="term" value="P:microtubule-based movement"/>
    <property type="evidence" value="ECO:0007669"/>
    <property type="project" value="InterPro"/>
</dbReference>
<dbReference type="InterPro" id="IPR027640">
    <property type="entry name" value="Kinesin-like_fam"/>
</dbReference>
<dbReference type="GO" id="GO:0008017">
    <property type="term" value="F:microtubule binding"/>
    <property type="evidence" value="ECO:0007669"/>
    <property type="project" value="InterPro"/>
</dbReference>
<dbReference type="PANTHER" id="PTHR47972">
    <property type="entry name" value="KINESIN-LIKE PROTEIN KLP-3"/>
    <property type="match status" value="1"/>
</dbReference>
<feature type="coiled-coil region" evidence="6">
    <location>
        <begin position="283"/>
        <end position="419"/>
    </location>
</feature>
<dbReference type="SMART" id="SM00129">
    <property type="entry name" value="KISc"/>
    <property type="match status" value="1"/>
</dbReference>
<dbReference type="SUPFAM" id="SSF57997">
    <property type="entry name" value="Tropomyosin"/>
    <property type="match status" value="1"/>
</dbReference>
<accession>A0AAW1NUS7</accession>
<comment type="caution">
    <text evidence="8">The sequence shown here is derived from an EMBL/GenBank/DDBJ whole genome shotgun (WGS) entry which is preliminary data.</text>
</comment>
<name>A0AAW1NUS7_9CHLO</name>
<gene>
    <name evidence="8" type="ORF">WJX73_008450</name>
</gene>
<evidence type="ECO:0000256" key="3">
    <source>
        <dbReference type="ARBA" id="ARBA00022840"/>
    </source>
</evidence>
<keyword evidence="6" id="KW-0175">Coiled coil</keyword>
<evidence type="ECO:0000256" key="6">
    <source>
        <dbReference type="SAM" id="Coils"/>
    </source>
</evidence>
<dbReference type="SUPFAM" id="SSF52540">
    <property type="entry name" value="P-loop containing nucleoside triphosphate hydrolases"/>
    <property type="match status" value="1"/>
</dbReference>
<dbReference type="GO" id="GO:0003777">
    <property type="term" value="F:microtubule motor activity"/>
    <property type="evidence" value="ECO:0007669"/>
    <property type="project" value="InterPro"/>
</dbReference>
<keyword evidence="9" id="KW-1185">Reference proteome</keyword>
<evidence type="ECO:0000256" key="4">
    <source>
        <dbReference type="ARBA" id="ARBA00023175"/>
    </source>
</evidence>
<protein>
    <recommendedName>
        <fullName evidence="7">Kinesin motor domain-containing protein</fullName>
    </recommendedName>
</protein>
<dbReference type="Pfam" id="PF00225">
    <property type="entry name" value="Kinesin"/>
    <property type="match status" value="1"/>
</dbReference>
<dbReference type="GO" id="GO:0005524">
    <property type="term" value="F:ATP binding"/>
    <property type="evidence" value="ECO:0007669"/>
    <property type="project" value="UniProtKB-UniRule"/>
</dbReference>
<organism evidence="8 9">
    <name type="scientific">Symbiochloris irregularis</name>
    <dbReference type="NCBI Taxonomy" id="706552"/>
    <lineage>
        <taxon>Eukaryota</taxon>
        <taxon>Viridiplantae</taxon>
        <taxon>Chlorophyta</taxon>
        <taxon>core chlorophytes</taxon>
        <taxon>Trebouxiophyceae</taxon>
        <taxon>Trebouxiales</taxon>
        <taxon>Trebouxiaceae</taxon>
        <taxon>Symbiochloris</taxon>
    </lineage>
</organism>
<feature type="coiled-coil region" evidence="6">
    <location>
        <begin position="68"/>
        <end position="141"/>
    </location>
</feature>
<keyword evidence="1" id="KW-0493">Microtubule</keyword>
<dbReference type="InterPro" id="IPR027417">
    <property type="entry name" value="P-loop_NTPase"/>
</dbReference>
<evidence type="ECO:0000313" key="9">
    <source>
        <dbReference type="Proteomes" id="UP001465755"/>
    </source>
</evidence>
<dbReference type="GO" id="GO:0005874">
    <property type="term" value="C:microtubule"/>
    <property type="evidence" value="ECO:0007669"/>
    <property type="project" value="UniProtKB-KW"/>
</dbReference>
<proteinExistence type="inferred from homology"/>
<feature type="binding site" evidence="5">
    <location>
        <begin position="546"/>
        <end position="553"/>
    </location>
    <ligand>
        <name>ATP</name>
        <dbReference type="ChEBI" id="CHEBI:30616"/>
    </ligand>
</feature>
<keyword evidence="4 5" id="KW-0505">Motor protein</keyword>
<dbReference type="AlphaFoldDB" id="A0AAW1NUS7"/>
<evidence type="ECO:0000259" key="7">
    <source>
        <dbReference type="PROSITE" id="PS50067"/>
    </source>
</evidence>
<dbReference type="PROSITE" id="PS50067">
    <property type="entry name" value="KINESIN_MOTOR_2"/>
    <property type="match status" value="1"/>
</dbReference>
<reference evidence="8 9" key="1">
    <citation type="journal article" date="2024" name="Nat. Commun.">
        <title>Phylogenomics reveals the evolutionary origins of lichenization in chlorophyte algae.</title>
        <authorList>
            <person name="Puginier C."/>
            <person name="Libourel C."/>
            <person name="Otte J."/>
            <person name="Skaloud P."/>
            <person name="Haon M."/>
            <person name="Grisel S."/>
            <person name="Petersen M."/>
            <person name="Berrin J.G."/>
            <person name="Delaux P.M."/>
            <person name="Dal Grande F."/>
            <person name="Keller J."/>
        </authorList>
    </citation>
    <scope>NUCLEOTIDE SEQUENCE [LARGE SCALE GENOMIC DNA]</scope>
    <source>
        <strain evidence="8 9">SAG 2036</strain>
    </source>
</reference>
<dbReference type="InterPro" id="IPR036961">
    <property type="entry name" value="Kinesin_motor_dom_sf"/>
</dbReference>